<dbReference type="PANTHER" id="PTHR46331:SF2">
    <property type="entry name" value="VALACYCLOVIR HYDROLASE"/>
    <property type="match status" value="1"/>
</dbReference>
<keyword evidence="3" id="KW-1185">Reference proteome</keyword>
<evidence type="ECO:0000313" key="3">
    <source>
        <dbReference type="Proteomes" id="UP001319180"/>
    </source>
</evidence>
<comment type="caution">
    <text evidence="2">The sequence shown here is derived from an EMBL/GenBank/DDBJ whole genome shotgun (WGS) entry which is preliminary data.</text>
</comment>
<protein>
    <submittedName>
        <fullName evidence="2">Alpha/beta hydrolase</fullName>
    </submittedName>
</protein>
<keyword evidence="2" id="KW-0378">Hydrolase</keyword>
<dbReference type="InterPro" id="IPR000073">
    <property type="entry name" value="AB_hydrolase_1"/>
</dbReference>
<organism evidence="2 3">
    <name type="scientific">Dawidia soli</name>
    <dbReference type="NCBI Taxonomy" id="2782352"/>
    <lineage>
        <taxon>Bacteria</taxon>
        <taxon>Pseudomonadati</taxon>
        <taxon>Bacteroidota</taxon>
        <taxon>Cytophagia</taxon>
        <taxon>Cytophagales</taxon>
        <taxon>Chryseotaleaceae</taxon>
        <taxon>Dawidia</taxon>
    </lineage>
</organism>
<gene>
    <name evidence="2" type="ORF">KK078_18540</name>
</gene>
<proteinExistence type="predicted"/>
<name>A0AAP2DD67_9BACT</name>
<evidence type="ECO:0000259" key="1">
    <source>
        <dbReference type="Pfam" id="PF00561"/>
    </source>
</evidence>
<dbReference type="Proteomes" id="UP001319180">
    <property type="component" value="Unassembled WGS sequence"/>
</dbReference>
<dbReference type="Gene3D" id="3.40.50.1820">
    <property type="entry name" value="alpha/beta hydrolase"/>
    <property type="match status" value="1"/>
</dbReference>
<dbReference type="EMBL" id="JAHESC010000028">
    <property type="protein sequence ID" value="MBT1688575.1"/>
    <property type="molecule type" value="Genomic_DNA"/>
</dbReference>
<dbReference type="InterPro" id="IPR029058">
    <property type="entry name" value="AB_hydrolase_fold"/>
</dbReference>
<dbReference type="Pfam" id="PF00561">
    <property type="entry name" value="Abhydrolase_1"/>
    <property type="match status" value="1"/>
</dbReference>
<reference evidence="2 3" key="1">
    <citation type="submission" date="2021-05" db="EMBL/GenBank/DDBJ databases">
        <title>A Polyphasic approach of four new species of the genus Ohtaekwangia: Ohtaekwangia histidinii sp. nov., Ohtaekwangia cretensis sp. nov., Ohtaekwangia indiensis sp. nov., Ohtaekwangia reichenbachii sp. nov. from diverse environment.</title>
        <authorList>
            <person name="Octaviana S."/>
        </authorList>
    </citation>
    <scope>NUCLEOTIDE SEQUENCE [LARGE SCALE GENOMIC DNA]</scope>
    <source>
        <strain evidence="2 3">PWU37</strain>
    </source>
</reference>
<sequence>MIKKGIALALITIQILLPCCNTGTDNIEYGSNDGKQLIIFNKKIYYEEYGQGTPLILLSGGGLNRSIKDFENCIPGLAKHYRVIAPDTPGQGRSEQADTLTYGVLLEFSSRLIDSLKIDSAYVMGWSDGAITGILLAERRPDKIRKVIAVGANNGLRRAIPPDIPIDSVYPMTLDYFERTNKELIERYTNTPPGKDWKKYMNDANAMVYQKESYFSDSIYGRINIPVMIVLGDQDDIIVEHGLEMHRLIKGSQFCILPNTTHEVFAERPDLINKIAMDFFK</sequence>
<dbReference type="GO" id="GO:0017171">
    <property type="term" value="F:serine hydrolase activity"/>
    <property type="evidence" value="ECO:0007669"/>
    <property type="project" value="TreeGrafter"/>
</dbReference>
<evidence type="ECO:0000313" key="2">
    <source>
        <dbReference type="EMBL" id="MBT1688575.1"/>
    </source>
</evidence>
<dbReference type="SUPFAM" id="SSF53474">
    <property type="entry name" value="alpha/beta-Hydrolases"/>
    <property type="match status" value="1"/>
</dbReference>
<dbReference type="RefSeq" id="WP_254091799.1">
    <property type="nucleotide sequence ID" value="NZ_JAHESC010000028.1"/>
</dbReference>
<accession>A0AAP2DD67</accession>
<dbReference type="PANTHER" id="PTHR46331">
    <property type="entry name" value="VALACYCLOVIR HYDROLASE"/>
    <property type="match status" value="1"/>
</dbReference>
<dbReference type="AlphaFoldDB" id="A0AAP2DD67"/>
<feature type="domain" description="AB hydrolase-1" evidence="1">
    <location>
        <begin position="54"/>
        <end position="201"/>
    </location>
</feature>